<feature type="transmembrane region" description="Helical" evidence="1">
    <location>
        <begin position="123"/>
        <end position="141"/>
    </location>
</feature>
<dbReference type="BioCyc" id="JESP1508404:G14D9-9544-MONOMER"/>
<keyword evidence="1" id="KW-1133">Transmembrane helix</keyword>
<feature type="transmembrane region" description="Helical" evidence="1">
    <location>
        <begin position="7"/>
        <end position="24"/>
    </location>
</feature>
<dbReference type="Proteomes" id="UP000031449">
    <property type="component" value="Chromosome"/>
</dbReference>
<feature type="transmembrane region" description="Helical" evidence="1">
    <location>
        <begin position="161"/>
        <end position="182"/>
    </location>
</feature>
<keyword evidence="1" id="KW-0472">Membrane</keyword>
<name>A0A0B5ANQ4_9BACL</name>
<dbReference type="KEGG" id="jeo:JMA_03270"/>
<dbReference type="Pfam" id="PF02517">
    <property type="entry name" value="Rce1-like"/>
    <property type="match status" value="1"/>
</dbReference>
<evidence type="ECO:0000256" key="1">
    <source>
        <dbReference type="SAM" id="Phobius"/>
    </source>
</evidence>
<sequence length="224" mass="24837">MKKWSNSTFIIAIAFALIVVPFIFDRLIASLLGLWIEDSLVHGLVSGLILAASITLLTFYLIIVKEKESPRSLGVKSLPIRHITTVIVWSVIHIIIGILYVVTLEVFAGGSANEKTESLESQTITMFLLAFTSAAIISPIYEELFYRGLIYTWLRQRTSILPSMLISSAIFTVVHIPTYNTLPINFVAGLITAWVYEKTGTILSSILVHASFNGLAVVITYLFI</sequence>
<dbReference type="GO" id="GO:0080120">
    <property type="term" value="P:CAAX-box protein maturation"/>
    <property type="evidence" value="ECO:0007669"/>
    <property type="project" value="UniProtKB-ARBA"/>
</dbReference>
<feature type="transmembrane region" description="Helical" evidence="1">
    <location>
        <begin position="44"/>
        <end position="63"/>
    </location>
</feature>
<proteinExistence type="predicted"/>
<gene>
    <name evidence="3" type="ORF">JMA_03270</name>
</gene>
<dbReference type="EMBL" id="CP009416">
    <property type="protein sequence ID" value="AJD89644.1"/>
    <property type="molecule type" value="Genomic_DNA"/>
</dbReference>
<protein>
    <recommendedName>
        <fullName evidence="2">CAAX prenyl protease 2/Lysostaphin resistance protein A-like domain-containing protein</fullName>
    </recommendedName>
</protein>
<keyword evidence="4" id="KW-1185">Reference proteome</keyword>
<organism evidence="3 4">
    <name type="scientific">Jeotgalibacillus malaysiensis</name>
    <dbReference type="NCBI Taxonomy" id="1508404"/>
    <lineage>
        <taxon>Bacteria</taxon>
        <taxon>Bacillati</taxon>
        <taxon>Bacillota</taxon>
        <taxon>Bacilli</taxon>
        <taxon>Bacillales</taxon>
        <taxon>Caryophanaceae</taxon>
        <taxon>Jeotgalibacillus</taxon>
    </lineage>
</organism>
<accession>A0A0B5ANQ4</accession>
<dbReference type="OrthoDB" id="9782250at2"/>
<evidence type="ECO:0000313" key="3">
    <source>
        <dbReference type="EMBL" id="AJD89644.1"/>
    </source>
</evidence>
<feature type="transmembrane region" description="Helical" evidence="1">
    <location>
        <begin position="83"/>
        <end position="103"/>
    </location>
</feature>
<evidence type="ECO:0000313" key="4">
    <source>
        <dbReference type="Proteomes" id="UP000031449"/>
    </source>
</evidence>
<evidence type="ECO:0000259" key="2">
    <source>
        <dbReference type="Pfam" id="PF02517"/>
    </source>
</evidence>
<dbReference type="HOGENOM" id="CLU_098598_0_0_9"/>
<dbReference type="InterPro" id="IPR052710">
    <property type="entry name" value="CAAX_protease"/>
</dbReference>
<feature type="domain" description="CAAX prenyl protease 2/Lysostaphin resistance protein A-like" evidence="2">
    <location>
        <begin position="127"/>
        <end position="214"/>
    </location>
</feature>
<dbReference type="STRING" id="1508404.JMA_03270"/>
<reference evidence="3 4" key="1">
    <citation type="submission" date="2014-08" db="EMBL/GenBank/DDBJ databases">
        <title>Complete genome of a marine bacteria Jeotgalibacillus malaysiensis.</title>
        <authorList>
            <person name="Yaakop A.S."/>
            <person name="Chan K.-G."/>
            <person name="Goh K.M."/>
        </authorList>
    </citation>
    <scope>NUCLEOTIDE SEQUENCE [LARGE SCALE GENOMIC DNA]</scope>
    <source>
        <strain evidence="3 4">D5</strain>
    </source>
</reference>
<keyword evidence="1" id="KW-0812">Transmembrane</keyword>
<dbReference type="GO" id="GO:0004175">
    <property type="term" value="F:endopeptidase activity"/>
    <property type="evidence" value="ECO:0007669"/>
    <property type="project" value="UniProtKB-ARBA"/>
</dbReference>
<dbReference type="PANTHER" id="PTHR36435">
    <property type="entry name" value="SLR1288 PROTEIN"/>
    <property type="match status" value="1"/>
</dbReference>
<dbReference type="PANTHER" id="PTHR36435:SF1">
    <property type="entry name" value="CAAX AMINO TERMINAL PROTEASE FAMILY PROTEIN"/>
    <property type="match status" value="1"/>
</dbReference>
<dbReference type="AlphaFoldDB" id="A0A0B5ANQ4"/>
<dbReference type="InterPro" id="IPR003675">
    <property type="entry name" value="Rce1/LyrA-like_dom"/>
</dbReference>
<feature type="transmembrane region" description="Helical" evidence="1">
    <location>
        <begin position="202"/>
        <end position="223"/>
    </location>
</feature>